<accession>A0ABS7DPU2</accession>
<dbReference type="InterPro" id="IPR014710">
    <property type="entry name" value="RmlC-like_jellyroll"/>
</dbReference>
<dbReference type="InterPro" id="IPR011051">
    <property type="entry name" value="RmlC_Cupin_sf"/>
</dbReference>
<keyword evidence="6" id="KW-1185">Reference proteome</keyword>
<dbReference type="PRINTS" id="PR00032">
    <property type="entry name" value="HTHARAC"/>
</dbReference>
<dbReference type="InterPro" id="IPR009057">
    <property type="entry name" value="Homeodomain-like_sf"/>
</dbReference>
<organism evidence="5 6">
    <name type="scientific">Caproiciproducens faecalis</name>
    <dbReference type="NCBI Taxonomy" id="2820301"/>
    <lineage>
        <taxon>Bacteria</taxon>
        <taxon>Bacillati</taxon>
        <taxon>Bacillota</taxon>
        <taxon>Clostridia</taxon>
        <taxon>Eubacteriales</taxon>
        <taxon>Acutalibacteraceae</taxon>
        <taxon>Caproiciproducens</taxon>
    </lineage>
</organism>
<dbReference type="Pfam" id="PF12833">
    <property type="entry name" value="HTH_18"/>
    <property type="match status" value="1"/>
</dbReference>
<keyword evidence="3" id="KW-0804">Transcription</keyword>
<name>A0ABS7DPU2_9FIRM</name>
<dbReference type="InterPro" id="IPR018062">
    <property type="entry name" value="HTH_AraC-typ_CS"/>
</dbReference>
<dbReference type="InterPro" id="IPR020449">
    <property type="entry name" value="Tscrpt_reg_AraC-type_HTH"/>
</dbReference>
<protein>
    <submittedName>
        <fullName evidence="5">Helix-turn-helix transcriptional regulator</fullName>
    </submittedName>
</protein>
<dbReference type="InterPro" id="IPR018060">
    <property type="entry name" value="HTH_AraC"/>
</dbReference>
<comment type="caution">
    <text evidence="5">The sequence shown here is derived from an EMBL/GenBank/DDBJ whole genome shotgun (WGS) entry which is preliminary data.</text>
</comment>
<dbReference type="PROSITE" id="PS01124">
    <property type="entry name" value="HTH_ARAC_FAMILY_2"/>
    <property type="match status" value="1"/>
</dbReference>
<dbReference type="CDD" id="cd02208">
    <property type="entry name" value="cupin_RmlC-like"/>
    <property type="match status" value="1"/>
</dbReference>
<dbReference type="RefSeq" id="WP_219965607.1">
    <property type="nucleotide sequence ID" value="NZ_JAGFNZ010000003.1"/>
</dbReference>
<evidence type="ECO:0000256" key="3">
    <source>
        <dbReference type="ARBA" id="ARBA00023163"/>
    </source>
</evidence>
<dbReference type="PANTHER" id="PTHR43280">
    <property type="entry name" value="ARAC-FAMILY TRANSCRIPTIONAL REGULATOR"/>
    <property type="match status" value="1"/>
</dbReference>
<dbReference type="PROSITE" id="PS00041">
    <property type="entry name" value="HTH_ARAC_FAMILY_1"/>
    <property type="match status" value="1"/>
</dbReference>
<dbReference type="Proteomes" id="UP000719942">
    <property type="component" value="Unassembled WGS sequence"/>
</dbReference>
<evidence type="ECO:0000256" key="2">
    <source>
        <dbReference type="ARBA" id="ARBA00023125"/>
    </source>
</evidence>
<evidence type="ECO:0000313" key="6">
    <source>
        <dbReference type="Proteomes" id="UP000719942"/>
    </source>
</evidence>
<dbReference type="EMBL" id="JAGFNZ010000003">
    <property type="protein sequence ID" value="MBW7573218.1"/>
    <property type="molecule type" value="Genomic_DNA"/>
</dbReference>
<dbReference type="PANTHER" id="PTHR43280:SF28">
    <property type="entry name" value="HTH-TYPE TRANSCRIPTIONAL ACTIVATOR RHAS"/>
    <property type="match status" value="1"/>
</dbReference>
<evidence type="ECO:0000313" key="5">
    <source>
        <dbReference type="EMBL" id="MBW7573218.1"/>
    </source>
</evidence>
<gene>
    <name evidence="5" type="ORF">J5W02_10380</name>
</gene>
<dbReference type="Gene3D" id="2.60.120.10">
    <property type="entry name" value="Jelly Rolls"/>
    <property type="match status" value="1"/>
</dbReference>
<evidence type="ECO:0000256" key="1">
    <source>
        <dbReference type="ARBA" id="ARBA00023015"/>
    </source>
</evidence>
<dbReference type="Pfam" id="PF02311">
    <property type="entry name" value="AraC_binding"/>
    <property type="match status" value="1"/>
</dbReference>
<dbReference type="InterPro" id="IPR003313">
    <property type="entry name" value="AraC-bd"/>
</dbReference>
<dbReference type="SMART" id="SM00342">
    <property type="entry name" value="HTH_ARAC"/>
    <property type="match status" value="1"/>
</dbReference>
<dbReference type="Gene3D" id="1.10.10.60">
    <property type="entry name" value="Homeodomain-like"/>
    <property type="match status" value="2"/>
</dbReference>
<keyword evidence="2" id="KW-0238">DNA-binding</keyword>
<reference evidence="5 6" key="1">
    <citation type="submission" date="2021-03" db="EMBL/GenBank/DDBJ databases">
        <title>Caproiciproducens sp. nov. isolated from feces of cow.</title>
        <authorList>
            <person name="Choi J.-Y."/>
        </authorList>
    </citation>
    <scope>NUCLEOTIDE SEQUENCE [LARGE SCALE GENOMIC DNA]</scope>
    <source>
        <strain evidence="5 6">AGMB10547</strain>
    </source>
</reference>
<keyword evidence="1" id="KW-0805">Transcription regulation</keyword>
<dbReference type="SUPFAM" id="SSF46689">
    <property type="entry name" value="Homeodomain-like"/>
    <property type="match status" value="2"/>
</dbReference>
<sequence>MKRLLLRKNLSEESPHGDYGFPFFLSHEILSEYEHASFEIHWHPELEFTAVLEGAMEYQANDTVYRLTKGDGMFVNANVLHTAKSYDGQDCSYLVVTFNPVLIFGHENSTVESAYVRPVLQSRNCSSFYLNPGIGPQNRIIRLIREIGRVDLQNENCRELEIKIRLCKMWVLLYGELQGLLSEKDMAGSKDILYLKQTLDYLHSHYQEKLTLDSLAASCNISKSRYCHFFKKTMRQTPFEYLIKYRIEKSIPLLLSGDCNITEISEKVGFSGASYYSENFKKYMNCSPSEYRKIHAS</sequence>
<evidence type="ECO:0000259" key="4">
    <source>
        <dbReference type="PROSITE" id="PS01124"/>
    </source>
</evidence>
<proteinExistence type="predicted"/>
<feature type="domain" description="HTH araC/xylS-type" evidence="4">
    <location>
        <begin position="196"/>
        <end position="294"/>
    </location>
</feature>
<dbReference type="SUPFAM" id="SSF51182">
    <property type="entry name" value="RmlC-like cupins"/>
    <property type="match status" value="1"/>
</dbReference>